<dbReference type="InterPro" id="IPR020471">
    <property type="entry name" value="AKR"/>
</dbReference>
<dbReference type="PROSITE" id="PS51155">
    <property type="entry name" value="CHIT_BIND_RR_2"/>
    <property type="match status" value="1"/>
</dbReference>
<keyword evidence="1" id="KW-0193">Cuticle</keyword>
<dbReference type="Pfam" id="PF00379">
    <property type="entry name" value="Chitin_bind_4"/>
    <property type="match status" value="1"/>
</dbReference>
<evidence type="ECO:0000259" key="3">
    <source>
        <dbReference type="Pfam" id="PF00248"/>
    </source>
</evidence>
<dbReference type="PROSITE" id="PS00062">
    <property type="entry name" value="ALDOKETO_REDUCTASE_2"/>
    <property type="match status" value="1"/>
</dbReference>
<feature type="domain" description="NADP-dependent oxidoreductase" evidence="3">
    <location>
        <begin position="226"/>
        <end position="393"/>
    </location>
</feature>
<dbReference type="OrthoDB" id="6597363at2759"/>
<evidence type="ECO:0000313" key="5">
    <source>
        <dbReference type="Proteomes" id="UP001153709"/>
    </source>
</evidence>
<feature type="signal peptide" evidence="2">
    <location>
        <begin position="1"/>
        <end position="19"/>
    </location>
</feature>
<dbReference type="Gene3D" id="3.20.20.100">
    <property type="entry name" value="NADP-dependent oxidoreductase domain"/>
    <property type="match status" value="1"/>
</dbReference>
<reference evidence="4" key="1">
    <citation type="submission" date="2022-01" db="EMBL/GenBank/DDBJ databases">
        <authorList>
            <person name="King R."/>
        </authorList>
    </citation>
    <scope>NUCLEOTIDE SEQUENCE</scope>
</reference>
<dbReference type="PRINTS" id="PR00069">
    <property type="entry name" value="ALDKETRDTASE"/>
</dbReference>
<dbReference type="InterPro" id="IPR018170">
    <property type="entry name" value="Aldo/ket_reductase_CS"/>
</dbReference>
<dbReference type="Pfam" id="PF00248">
    <property type="entry name" value="Aldo_ket_red"/>
    <property type="match status" value="1"/>
</dbReference>
<keyword evidence="5" id="KW-1185">Reference proteome</keyword>
<evidence type="ECO:0000313" key="4">
    <source>
        <dbReference type="EMBL" id="CAG9828157.1"/>
    </source>
</evidence>
<accession>A0A9N9X7P6</accession>
<keyword evidence="2" id="KW-0732">Signal</keyword>
<dbReference type="SUPFAM" id="SSF51430">
    <property type="entry name" value="NAD(P)-linked oxidoreductase"/>
    <property type="match status" value="1"/>
</dbReference>
<dbReference type="InterPro" id="IPR000618">
    <property type="entry name" value="Insect_cuticle"/>
</dbReference>
<dbReference type="AlphaFoldDB" id="A0A9N9X7P6"/>
<dbReference type="GO" id="GO:0042302">
    <property type="term" value="F:structural constituent of cuticle"/>
    <property type="evidence" value="ECO:0007669"/>
    <property type="project" value="UniProtKB-UniRule"/>
</dbReference>
<organism evidence="4 5">
    <name type="scientific">Diabrotica balteata</name>
    <name type="common">Banded cucumber beetle</name>
    <dbReference type="NCBI Taxonomy" id="107213"/>
    <lineage>
        <taxon>Eukaryota</taxon>
        <taxon>Metazoa</taxon>
        <taxon>Ecdysozoa</taxon>
        <taxon>Arthropoda</taxon>
        <taxon>Hexapoda</taxon>
        <taxon>Insecta</taxon>
        <taxon>Pterygota</taxon>
        <taxon>Neoptera</taxon>
        <taxon>Endopterygota</taxon>
        <taxon>Coleoptera</taxon>
        <taxon>Polyphaga</taxon>
        <taxon>Cucujiformia</taxon>
        <taxon>Chrysomeloidea</taxon>
        <taxon>Chrysomelidae</taxon>
        <taxon>Galerucinae</taxon>
        <taxon>Diabroticina</taxon>
        <taxon>Diabroticites</taxon>
        <taxon>Diabrotica</taxon>
    </lineage>
</organism>
<protein>
    <recommendedName>
        <fullName evidence="3">NADP-dependent oxidoreductase domain-containing protein</fullName>
    </recommendedName>
</protein>
<evidence type="ECO:0000256" key="1">
    <source>
        <dbReference type="PROSITE-ProRule" id="PRU00497"/>
    </source>
</evidence>
<dbReference type="GO" id="GO:0016491">
    <property type="term" value="F:oxidoreductase activity"/>
    <property type="evidence" value="ECO:0007669"/>
    <property type="project" value="InterPro"/>
</dbReference>
<feature type="chain" id="PRO_5040301463" description="NADP-dependent oxidoreductase domain-containing protein" evidence="2">
    <location>
        <begin position="20"/>
        <end position="394"/>
    </location>
</feature>
<dbReference type="EMBL" id="OU898276">
    <property type="protein sequence ID" value="CAG9828157.1"/>
    <property type="molecule type" value="Genomic_DNA"/>
</dbReference>
<dbReference type="Proteomes" id="UP001153709">
    <property type="component" value="Chromosome 1"/>
</dbReference>
<name>A0A9N9X7P6_DIABA</name>
<dbReference type="InterPro" id="IPR023210">
    <property type="entry name" value="NADP_OxRdtase_dom"/>
</dbReference>
<gene>
    <name evidence="4" type="ORF">DIABBA_LOCUS2095</name>
</gene>
<proteinExistence type="predicted"/>
<evidence type="ECO:0000256" key="2">
    <source>
        <dbReference type="SAM" id="SignalP"/>
    </source>
</evidence>
<sequence length="394" mass="44345">MNNLSVLGVTLSLLLSCQCQRQYQHQQPAAQYNQEDNYSYQSTQPPPQILSHKQALNHDGNFKYLFTSENGLAQGESIAPDGSRNGGYSYVDPNGKKISVKYTAGKEGFRILEADHLPKAPQPVAPLPVPVQQPAYQPQYQQQPQQYQPRAYPQYNRQEDDGQYRPELYERPQQQLIQLPSHQRASYPAPLAVSPTPSSNALEEKDYFDEPGKAHSFGSGYIFEFAVKDALDIGYRHIDCAHVYGNEPEVGAALKAKLADGTVKRGDIYITSKLWNTFHRPDLVEPAVKTTLKNLGLEYLDLYLIHWPFALKESDICFHIFNISVQEDGDLFPVNADGSTAYSDVDYLDTWKAMEALVKKGLVKSIGISNFNKRQTERLLANCSIKPVTNQVSR</sequence>
<dbReference type="InterPro" id="IPR036812">
    <property type="entry name" value="NAD(P)_OxRdtase_dom_sf"/>
</dbReference>
<dbReference type="PANTHER" id="PTHR11732">
    <property type="entry name" value="ALDO/KETO REDUCTASE"/>
    <property type="match status" value="1"/>
</dbReference>
<dbReference type="PROSITE" id="PS00798">
    <property type="entry name" value="ALDOKETO_REDUCTASE_1"/>
    <property type="match status" value="1"/>
</dbReference>